<dbReference type="CDD" id="cd00077">
    <property type="entry name" value="HDc"/>
    <property type="match status" value="1"/>
</dbReference>
<dbReference type="EMBL" id="CP001631">
    <property type="protein sequence ID" value="ACU54290.1"/>
    <property type="molecule type" value="Genomic_DNA"/>
</dbReference>
<dbReference type="eggNOG" id="COG0232">
    <property type="taxonomic scope" value="Bacteria"/>
</dbReference>
<dbReference type="HOGENOM" id="CLU_028163_1_1_11"/>
<dbReference type="PROSITE" id="PS51831">
    <property type="entry name" value="HD"/>
    <property type="match status" value="1"/>
</dbReference>
<gene>
    <name evidence="4" type="ordered locus">Afer_1364</name>
</gene>
<dbReference type="SUPFAM" id="SSF109604">
    <property type="entry name" value="HD-domain/PDEase-like"/>
    <property type="match status" value="1"/>
</dbReference>
<feature type="region of interest" description="Disordered" evidence="2">
    <location>
        <begin position="1"/>
        <end position="23"/>
    </location>
</feature>
<dbReference type="Pfam" id="PF13286">
    <property type="entry name" value="HD_assoc"/>
    <property type="match status" value="1"/>
</dbReference>
<evidence type="ECO:0000256" key="2">
    <source>
        <dbReference type="SAM" id="MobiDB-lite"/>
    </source>
</evidence>
<feature type="domain" description="HD" evidence="3">
    <location>
        <begin position="88"/>
        <end position="194"/>
    </location>
</feature>
<keyword evidence="5" id="KW-1185">Reference proteome</keyword>
<name>C7LZY2_ACIFD</name>
<dbReference type="Proteomes" id="UP000000771">
    <property type="component" value="Chromosome"/>
</dbReference>
<evidence type="ECO:0000313" key="4">
    <source>
        <dbReference type="EMBL" id="ACU54290.1"/>
    </source>
</evidence>
<dbReference type="GO" id="GO:0016787">
    <property type="term" value="F:hydrolase activity"/>
    <property type="evidence" value="ECO:0007669"/>
    <property type="project" value="UniProtKB-KW"/>
</dbReference>
<dbReference type="Gene3D" id="1.10.3210.10">
    <property type="entry name" value="Hypothetical protein af1432"/>
    <property type="match status" value="1"/>
</dbReference>
<reference evidence="4 5" key="1">
    <citation type="journal article" date="2009" name="Stand. Genomic Sci.">
        <title>Complete genome sequence of Acidimicrobium ferrooxidans type strain (ICP).</title>
        <authorList>
            <person name="Clum A."/>
            <person name="Nolan M."/>
            <person name="Lang E."/>
            <person name="Glavina Del Rio T."/>
            <person name="Tice H."/>
            <person name="Copeland A."/>
            <person name="Cheng J.F."/>
            <person name="Lucas S."/>
            <person name="Chen F."/>
            <person name="Bruce D."/>
            <person name="Goodwin L."/>
            <person name="Pitluck S."/>
            <person name="Ivanova N."/>
            <person name="Mavrommatis K."/>
            <person name="Mikhailova N."/>
            <person name="Pati A."/>
            <person name="Chen A."/>
            <person name="Palaniappan K."/>
            <person name="Goker M."/>
            <person name="Spring S."/>
            <person name="Land M."/>
            <person name="Hauser L."/>
            <person name="Chang Y.J."/>
            <person name="Jeffries C.C."/>
            <person name="Chain P."/>
            <person name="Bristow J."/>
            <person name="Eisen J.A."/>
            <person name="Markowitz V."/>
            <person name="Hugenholtz P."/>
            <person name="Kyrpides N.C."/>
            <person name="Klenk H.P."/>
            <person name="Lapidus A."/>
        </authorList>
    </citation>
    <scope>NUCLEOTIDE SEQUENCE [LARGE SCALE GENOMIC DNA]</scope>
    <source>
        <strain evidence="5">DSM 10331 / JCM 15462 / NBRC 103882 / ICP</strain>
    </source>
</reference>
<accession>C7LZY2</accession>
<keyword evidence="1 4" id="KW-0378">Hydrolase</keyword>
<dbReference type="KEGG" id="afo:Afer_1364"/>
<dbReference type="AlphaFoldDB" id="C7LZY2"/>
<dbReference type="PANTHER" id="PTHR35795">
    <property type="entry name" value="SLR1885 PROTEIN"/>
    <property type="match status" value="1"/>
</dbReference>
<sequence>MSAHPEPTRLERPAPHERTAREDLEAISLAPGATRAEGAGRRAVPEAPDPLRTCFERDRDRIVHSSAFRRLAGKTQVFIFPRDHQRTRLTHALEVAQVARAIARGLRLNETLVEAIALGHDCGHGPGGHPSETALDPYLPEGYDHAVQGARMALGSLNLCVETLDGIENHSWSRPRPMTPEGEVVSLADRIAYLAHDLEDAVHAGIVKGDELPASVRELLGAHRGDQLDALIRDVIDQTVTKGVIGFSPAVAEAMADLRRFNYERIYDRPASRRQAAFVVALLRSLMDYLLANPTAVPEVAASPEPTRAAVAWVAGMTDRFALDVAKTWLGWRTEPPSARGEGL</sequence>
<dbReference type="InterPro" id="IPR003607">
    <property type="entry name" value="HD/PDEase_dom"/>
</dbReference>
<dbReference type="PANTHER" id="PTHR35795:SF1">
    <property type="entry name" value="BIS(5'-NUCLEOSYL)-TETRAPHOSPHATASE, SYMMETRICAL"/>
    <property type="match status" value="1"/>
</dbReference>
<evidence type="ECO:0000259" key="3">
    <source>
        <dbReference type="PROSITE" id="PS51831"/>
    </source>
</evidence>
<organism evidence="4 5">
    <name type="scientific">Acidimicrobium ferrooxidans (strain DSM 10331 / JCM 15462 / NBRC 103882 / ICP)</name>
    <dbReference type="NCBI Taxonomy" id="525909"/>
    <lineage>
        <taxon>Bacteria</taxon>
        <taxon>Bacillati</taxon>
        <taxon>Actinomycetota</taxon>
        <taxon>Acidimicrobiia</taxon>
        <taxon>Acidimicrobiales</taxon>
        <taxon>Acidimicrobiaceae</taxon>
        <taxon>Acidimicrobium</taxon>
    </lineage>
</organism>
<evidence type="ECO:0000313" key="5">
    <source>
        <dbReference type="Proteomes" id="UP000000771"/>
    </source>
</evidence>
<dbReference type="InterPro" id="IPR051094">
    <property type="entry name" value="Diverse_Catalytic_Enzymes"/>
</dbReference>
<dbReference type="Pfam" id="PF01966">
    <property type="entry name" value="HD"/>
    <property type="match status" value="1"/>
</dbReference>
<dbReference type="SMART" id="SM00471">
    <property type="entry name" value="HDc"/>
    <property type="match status" value="1"/>
</dbReference>
<dbReference type="InterPro" id="IPR006674">
    <property type="entry name" value="HD_domain"/>
</dbReference>
<dbReference type="InterPro" id="IPR026875">
    <property type="entry name" value="PHydrolase_assoc_dom"/>
</dbReference>
<protein>
    <submittedName>
        <fullName evidence="4">Metal-dependent phosphohydrolase HD subdomain protein</fullName>
    </submittedName>
</protein>
<evidence type="ECO:0000256" key="1">
    <source>
        <dbReference type="ARBA" id="ARBA00022801"/>
    </source>
</evidence>
<proteinExistence type="predicted"/>
<dbReference type="STRING" id="525909.Afer_1364"/>